<evidence type="ECO:0000256" key="5">
    <source>
        <dbReference type="ARBA" id="ARBA00022867"/>
    </source>
</evidence>
<dbReference type="GO" id="GO:0019695">
    <property type="term" value="P:choline metabolic process"/>
    <property type="evidence" value="ECO:0007669"/>
    <property type="project" value="TreeGrafter"/>
</dbReference>
<organism evidence="9 10">
    <name type="scientific">Romanomermis culicivorax</name>
    <name type="common">Nematode worm</name>
    <dbReference type="NCBI Taxonomy" id="13658"/>
    <lineage>
        <taxon>Eukaryota</taxon>
        <taxon>Metazoa</taxon>
        <taxon>Ecdysozoa</taxon>
        <taxon>Nematoda</taxon>
        <taxon>Enoplea</taxon>
        <taxon>Dorylaimia</taxon>
        <taxon>Mermithida</taxon>
        <taxon>Mermithoidea</taxon>
        <taxon>Mermithidae</taxon>
        <taxon>Romanomermis</taxon>
    </lineage>
</organism>
<dbReference type="InterPro" id="IPR050654">
    <property type="entry name" value="AChE-related_enzymes"/>
</dbReference>
<dbReference type="AlphaFoldDB" id="A0A915KS63"/>
<name>A0A915KS63_ROMCU</name>
<dbReference type="GO" id="GO:0006581">
    <property type="term" value="P:acetylcholine catabolic process"/>
    <property type="evidence" value="ECO:0007669"/>
    <property type="project" value="TreeGrafter"/>
</dbReference>
<reference evidence="10" key="1">
    <citation type="submission" date="2022-11" db="UniProtKB">
        <authorList>
            <consortium name="WormBaseParasite"/>
        </authorList>
    </citation>
    <scope>IDENTIFICATION</scope>
</reference>
<dbReference type="InterPro" id="IPR000997">
    <property type="entry name" value="Cholinesterase"/>
</dbReference>
<dbReference type="GO" id="GO:0005615">
    <property type="term" value="C:extracellular space"/>
    <property type="evidence" value="ECO:0007669"/>
    <property type="project" value="TreeGrafter"/>
</dbReference>
<dbReference type="Proteomes" id="UP000887565">
    <property type="component" value="Unplaced"/>
</dbReference>
<dbReference type="Pfam" id="PF00135">
    <property type="entry name" value="COesterase"/>
    <property type="match status" value="1"/>
</dbReference>
<keyword evidence="5" id="KW-0531">Neurotransmitter degradation</keyword>
<keyword evidence="4" id="KW-0378">Hydrolase</keyword>
<protein>
    <recommendedName>
        <fullName evidence="2">acetylcholinesterase</fullName>
        <ecNumber evidence="2">3.1.1.7</ecNumber>
    </recommendedName>
</protein>
<dbReference type="Gene3D" id="3.40.50.1820">
    <property type="entry name" value="alpha/beta hydrolase"/>
    <property type="match status" value="1"/>
</dbReference>
<evidence type="ECO:0000313" key="9">
    <source>
        <dbReference type="Proteomes" id="UP000887565"/>
    </source>
</evidence>
<dbReference type="PANTHER" id="PTHR43918">
    <property type="entry name" value="ACETYLCHOLINESTERASE"/>
    <property type="match status" value="1"/>
</dbReference>
<feature type="chain" id="PRO_5037620594" description="acetylcholinesterase" evidence="7">
    <location>
        <begin position="21"/>
        <end position="178"/>
    </location>
</feature>
<evidence type="ECO:0000256" key="7">
    <source>
        <dbReference type="SAM" id="SignalP"/>
    </source>
</evidence>
<dbReference type="EC" id="3.1.1.7" evidence="2"/>
<dbReference type="PANTHER" id="PTHR43918:SF12">
    <property type="entry name" value="ACETYLCHOLINESTERASE 1"/>
    <property type="match status" value="1"/>
</dbReference>
<evidence type="ECO:0000256" key="2">
    <source>
        <dbReference type="ARBA" id="ARBA00013276"/>
    </source>
</evidence>
<sequence length="178" mass="19527">MKTSLLVLCAVYNRLMGIAAVYDTPAPRSTQIVRLLDGSPVVGSEHLLPGGKRVSEFLGIPYAEAPTGSRRFGPPVEKSKWIQVFNATKLPNSCPQAIDTYFGSSFRGSEMWNANTQLSEDCLYVNIWAPQSRDRAPLPVMVWIYGGGFSSGTSTLPLYDGKTLASEENVIVVSFNYR</sequence>
<dbReference type="PRINTS" id="PR00878">
    <property type="entry name" value="CHOLNESTRASE"/>
</dbReference>
<keyword evidence="9" id="KW-1185">Reference proteome</keyword>
<dbReference type="WBParaSite" id="nRc.2.0.1.t41734-RA">
    <property type="protein sequence ID" value="nRc.2.0.1.t41734-RA"/>
    <property type="gene ID" value="nRc.2.0.1.g41734"/>
</dbReference>
<evidence type="ECO:0000259" key="8">
    <source>
        <dbReference type="Pfam" id="PF00135"/>
    </source>
</evidence>
<dbReference type="InterPro" id="IPR019819">
    <property type="entry name" value="Carboxylesterase_B_CS"/>
</dbReference>
<keyword evidence="3" id="KW-0719">Serine esterase</keyword>
<evidence type="ECO:0000256" key="4">
    <source>
        <dbReference type="ARBA" id="ARBA00022801"/>
    </source>
</evidence>
<keyword evidence="7" id="KW-0732">Signal</keyword>
<evidence type="ECO:0000313" key="10">
    <source>
        <dbReference type="WBParaSite" id="nRc.2.0.1.t41734-RA"/>
    </source>
</evidence>
<evidence type="ECO:0000256" key="6">
    <source>
        <dbReference type="ARBA" id="ARBA00023157"/>
    </source>
</evidence>
<evidence type="ECO:0000256" key="3">
    <source>
        <dbReference type="ARBA" id="ARBA00022487"/>
    </source>
</evidence>
<dbReference type="SUPFAM" id="SSF53474">
    <property type="entry name" value="alpha/beta-Hydrolases"/>
    <property type="match status" value="1"/>
</dbReference>
<dbReference type="InterPro" id="IPR002018">
    <property type="entry name" value="CarbesteraseB"/>
</dbReference>
<evidence type="ECO:0000256" key="1">
    <source>
        <dbReference type="ARBA" id="ARBA00005964"/>
    </source>
</evidence>
<proteinExistence type="inferred from homology"/>
<dbReference type="PROSITE" id="PS00941">
    <property type="entry name" value="CARBOXYLESTERASE_B_2"/>
    <property type="match status" value="1"/>
</dbReference>
<comment type="similarity">
    <text evidence="1">Belongs to the type-B carboxylesterase/lipase family.</text>
</comment>
<accession>A0A915KS63</accession>
<feature type="domain" description="Carboxylesterase type B" evidence="8">
    <location>
        <begin position="39"/>
        <end position="178"/>
    </location>
</feature>
<dbReference type="GO" id="GO:0005886">
    <property type="term" value="C:plasma membrane"/>
    <property type="evidence" value="ECO:0007669"/>
    <property type="project" value="TreeGrafter"/>
</dbReference>
<dbReference type="GO" id="GO:0003990">
    <property type="term" value="F:acetylcholinesterase activity"/>
    <property type="evidence" value="ECO:0007669"/>
    <property type="project" value="UniProtKB-EC"/>
</dbReference>
<feature type="signal peptide" evidence="7">
    <location>
        <begin position="1"/>
        <end position="20"/>
    </location>
</feature>
<dbReference type="InterPro" id="IPR029058">
    <property type="entry name" value="AB_hydrolase_fold"/>
</dbReference>
<dbReference type="OMA" id="NERMAFM"/>
<keyword evidence="6" id="KW-1015">Disulfide bond</keyword>